<evidence type="ECO:0000259" key="3">
    <source>
        <dbReference type="Pfam" id="PF00534"/>
    </source>
</evidence>
<dbReference type="SUPFAM" id="SSF53756">
    <property type="entry name" value="UDP-Glycosyltransferase/glycogen phosphorylase"/>
    <property type="match status" value="1"/>
</dbReference>
<dbReference type="InterPro" id="IPR028098">
    <property type="entry name" value="Glyco_trans_4-like_N"/>
</dbReference>
<dbReference type="Proteomes" id="UP000323505">
    <property type="component" value="Unassembled WGS sequence"/>
</dbReference>
<dbReference type="InterPro" id="IPR001296">
    <property type="entry name" value="Glyco_trans_1"/>
</dbReference>
<dbReference type="EMBL" id="VSRQ01000001">
    <property type="protein sequence ID" value="TYK53192.1"/>
    <property type="molecule type" value="Genomic_DNA"/>
</dbReference>
<accession>A0A5D3FYT4</accession>
<evidence type="ECO:0000313" key="6">
    <source>
        <dbReference type="Proteomes" id="UP000323505"/>
    </source>
</evidence>
<dbReference type="Pfam" id="PF13439">
    <property type="entry name" value="Glyco_transf_4"/>
    <property type="match status" value="1"/>
</dbReference>
<dbReference type="PANTHER" id="PTHR12526:SF635">
    <property type="entry name" value="GLYCOSYL TRANSFERASE GROUP 1"/>
    <property type="match status" value="1"/>
</dbReference>
<dbReference type="Gene3D" id="3.40.50.2000">
    <property type="entry name" value="Glycogen Phosphorylase B"/>
    <property type="match status" value="2"/>
</dbReference>
<sequence length="413" mass="42868">MRIAMISEHASPLAAARGPAGTGLGGADAGGQNVFVAELAAELGRQGHHVTVYTRRDAPGPPDRVRLAPGVTVEHVPAGPAKPVAKDDLLPWMRDFGAHLERRWAADPPDVAHAHFWMSGLAAVQAAQAAQAAGTPRVPVVQTYHALGSVKRRHQGDRDTSPAARVRLERAIGRAAAAVIATCSDEVGELTAMGVPRGRVRVVPCGADLGLFTPDGPASGGGGRHRLVVLSRLVERKGVDTAIRALAALPDAELLIAGGPPDEDFDADPEVRRLRRAAADAGVADRVEFLGRLGRDEVPPLLRSASLVVTLPWYEPFGMVPLEAMACGVPVVATGVGGHLDTVVDGGTGVLVPPRDPDAAAAAIRALLAAPATRAAMGEAASARARERYSWARVAADTARVYRHAAALSEVAA</sequence>
<protein>
    <submittedName>
        <fullName evidence="5">Glycosyltransferase family 1 protein</fullName>
    </submittedName>
</protein>
<comment type="caution">
    <text evidence="5">The sequence shown here is derived from an EMBL/GenBank/DDBJ whole genome shotgun (WGS) entry which is preliminary data.</text>
</comment>
<reference evidence="5 6" key="1">
    <citation type="submission" date="2019-08" db="EMBL/GenBank/DDBJ databases">
        <title>Actinomadura sp. nov. CYP1-5 isolated from mountain soil.</title>
        <authorList>
            <person name="Songsumanus A."/>
            <person name="Kuncharoen N."/>
            <person name="Kudo T."/>
            <person name="Yuki M."/>
            <person name="Igarashi Y."/>
            <person name="Tanasupawat S."/>
        </authorList>
    </citation>
    <scope>NUCLEOTIDE SEQUENCE [LARGE SCALE GENOMIC DNA]</scope>
    <source>
        <strain evidence="5 6">CYP1-5</strain>
    </source>
</reference>
<gene>
    <name evidence="5" type="ORF">FXF68_05595</name>
</gene>
<dbReference type="RefSeq" id="WP_148757778.1">
    <property type="nucleotide sequence ID" value="NZ_VSRQ01000001.1"/>
</dbReference>
<evidence type="ECO:0000256" key="1">
    <source>
        <dbReference type="ARBA" id="ARBA00022676"/>
    </source>
</evidence>
<proteinExistence type="predicted"/>
<evidence type="ECO:0000256" key="2">
    <source>
        <dbReference type="ARBA" id="ARBA00022679"/>
    </source>
</evidence>
<dbReference type="Pfam" id="PF00534">
    <property type="entry name" value="Glycos_transf_1"/>
    <property type="match status" value="1"/>
</dbReference>
<dbReference type="PANTHER" id="PTHR12526">
    <property type="entry name" value="GLYCOSYLTRANSFERASE"/>
    <property type="match status" value="1"/>
</dbReference>
<name>A0A5D3FYT4_9ACTN</name>
<feature type="domain" description="Glycosyl transferase family 1" evidence="3">
    <location>
        <begin position="226"/>
        <end position="382"/>
    </location>
</feature>
<organism evidence="5 6">
    <name type="scientific">Actinomadura decatromicini</name>
    <dbReference type="NCBI Taxonomy" id="2604572"/>
    <lineage>
        <taxon>Bacteria</taxon>
        <taxon>Bacillati</taxon>
        <taxon>Actinomycetota</taxon>
        <taxon>Actinomycetes</taxon>
        <taxon>Streptosporangiales</taxon>
        <taxon>Thermomonosporaceae</taxon>
        <taxon>Actinomadura</taxon>
    </lineage>
</organism>
<keyword evidence="1" id="KW-0328">Glycosyltransferase</keyword>
<evidence type="ECO:0000313" key="5">
    <source>
        <dbReference type="EMBL" id="TYK53192.1"/>
    </source>
</evidence>
<dbReference type="GO" id="GO:0016757">
    <property type="term" value="F:glycosyltransferase activity"/>
    <property type="evidence" value="ECO:0007669"/>
    <property type="project" value="UniProtKB-KW"/>
</dbReference>
<keyword evidence="6" id="KW-1185">Reference proteome</keyword>
<dbReference type="AlphaFoldDB" id="A0A5D3FYT4"/>
<keyword evidence="2 5" id="KW-0808">Transferase</keyword>
<evidence type="ECO:0000259" key="4">
    <source>
        <dbReference type="Pfam" id="PF13439"/>
    </source>
</evidence>
<feature type="domain" description="Glycosyltransferase subfamily 4-like N-terminal" evidence="4">
    <location>
        <begin position="30"/>
        <end position="209"/>
    </location>
</feature>